<feature type="signal peptide" evidence="2">
    <location>
        <begin position="1"/>
        <end position="25"/>
    </location>
</feature>
<evidence type="ECO:0000256" key="2">
    <source>
        <dbReference type="SAM" id="SignalP"/>
    </source>
</evidence>
<protein>
    <submittedName>
        <fullName evidence="4">Spore gernimation protein</fullName>
    </submittedName>
</protein>
<feature type="chain" id="PRO_5040934221" evidence="2">
    <location>
        <begin position="26"/>
        <end position="226"/>
    </location>
</feature>
<dbReference type="Pfam" id="PF17898">
    <property type="entry name" value="GerD"/>
    <property type="match status" value="1"/>
</dbReference>
<dbReference type="Proteomes" id="UP000053750">
    <property type="component" value="Unassembled WGS sequence"/>
</dbReference>
<dbReference type="PROSITE" id="PS51257">
    <property type="entry name" value="PROKAR_LIPOPROTEIN"/>
    <property type="match status" value="1"/>
</dbReference>
<name>A0A9W5S155_9BACL</name>
<evidence type="ECO:0000313" key="4">
    <source>
        <dbReference type="EMBL" id="EXX89609.1"/>
    </source>
</evidence>
<gene>
    <name evidence="4" type="ORF">BG53_15140</name>
</gene>
<reference evidence="4 5" key="1">
    <citation type="submission" date="2014-02" db="EMBL/GenBank/DDBJ databases">
        <title>Genome sequence of Paenibacillus darwinianus reveals adaptive mechanisms for survival in Antarctic soils.</title>
        <authorList>
            <person name="Dsouza M."/>
            <person name="Taylor M.W."/>
            <person name="Turner S.J."/>
            <person name="Aislabie J."/>
        </authorList>
    </citation>
    <scope>NUCLEOTIDE SEQUENCE [LARGE SCALE GENOMIC DNA]</scope>
    <source>
        <strain evidence="4 5">CE1</strain>
    </source>
</reference>
<keyword evidence="2" id="KW-0732">Signal</keyword>
<dbReference type="InterPro" id="IPR041262">
    <property type="entry name" value="GerD_central"/>
</dbReference>
<organism evidence="4 5">
    <name type="scientific">Paenibacillus darwinianus</name>
    <dbReference type="NCBI Taxonomy" id="1380763"/>
    <lineage>
        <taxon>Bacteria</taxon>
        <taxon>Bacillati</taxon>
        <taxon>Bacillota</taxon>
        <taxon>Bacilli</taxon>
        <taxon>Bacillales</taxon>
        <taxon>Paenibacillaceae</taxon>
        <taxon>Paenibacillus</taxon>
    </lineage>
</organism>
<accession>A0A9W5S155</accession>
<feature type="compositionally biased region" description="Gly residues" evidence="1">
    <location>
        <begin position="199"/>
        <end position="226"/>
    </location>
</feature>
<comment type="caution">
    <text evidence="4">The sequence shown here is derived from an EMBL/GenBank/DDBJ whole genome shotgun (WGS) entry which is preliminary data.</text>
</comment>
<dbReference type="RefSeq" id="WP_036580125.1">
    <property type="nucleotide sequence ID" value="NZ_KK082135.1"/>
</dbReference>
<dbReference type="AlphaFoldDB" id="A0A9W5S155"/>
<evidence type="ECO:0000313" key="5">
    <source>
        <dbReference type="Proteomes" id="UP000053750"/>
    </source>
</evidence>
<feature type="region of interest" description="Disordered" evidence="1">
    <location>
        <begin position="191"/>
        <end position="226"/>
    </location>
</feature>
<evidence type="ECO:0000259" key="3">
    <source>
        <dbReference type="Pfam" id="PF17898"/>
    </source>
</evidence>
<dbReference type="EMBL" id="JFHU01000090">
    <property type="protein sequence ID" value="EXX89609.1"/>
    <property type="molecule type" value="Genomic_DNA"/>
</dbReference>
<keyword evidence="5" id="KW-1185">Reference proteome</keyword>
<feature type="domain" description="Spore germination GerD central core" evidence="3">
    <location>
        <begin position="77"/>
        <end position="187"/>
    </location>
</feature>
<evidence type="ECO:0000256" key="1">
    <source>
        <dbReference type="SAM" id="MobiDB-lite"/>
    </source>
</evidence>
<dbReference type="NCBIfam" id="NF040801">
    <property type="entry name" value="spore_GerD"/>
    <property type="match status" value="1"/>
</dbReference>
<proteinExistence type="predicted"/>
<sequence>MYSNYRRAATAAMTVIALAFITACGSEPSGGGSQISYKDMKAMVIDILKTEDGQKAMQQASMQTAGSGGGIMMLSAQDKESVKVAVKDVLVSPDYNKVLEKLMTDPRFAGEFAKAVNKQNKQIHKDLLKDPTYQHDLMTVMKGPEMETVIFDVIQGNQYRKQVSTIMQETLQSPMVKLQLLDLLRTAVQEELRPKAGQKSGGAESGGGESGSSDSGGGDGGSSDGG</sequence>